<dbReference type="Proteomes" id="UP000812966">
    <property type="component" value="Unassembled WGS sequence"/>
</dbReference>
<dbReference type="EMBL" id="JABELV010000056">
    <property type="protein sequence ID" value="KAG7548946.1"/>
    <property type="molecule type" value="Genomic_DNA"/>
</dbReference>
<comment type="caution">
    <text evidence="1">The sequence shown here is derived from an EMBL/GenBank/DDBJ whole genome shotgun (WGS) entry which is preliminary data.</text>
</comment>
<name>A0A8K0JMN3_9TREE</name>
<evidence type="ECO:0000313" key="2">
    <source>
        <dbReference type="Proteomes" id="UP000812966"/>
    </source>
</evidence>
<keyword evidence="2" id="KW-1185">Reference proteome</keyword>
<organism evidence="1 2">
    <name type="scientific">Filobasidium floriforme</name>
    <dbReference type="NCBI Taxonomy" id="5210"/>
    <lineage>
        <taxon>Eukaryota</taxon>
        <taxon>Fungi</taxon>
        <taxon>Dikarya</taxon>
        <taxon>Basidiomycota</taxon>
        <taxon>Agaricomycotina</taxon>
        <taxon>Tremellomycetes</taxon>
        <taxon>Filobasidiales</taxon>
        <taxon>Filobasidiaceae</taxon>
        <taxon>Filobasidium</taxon>
    </lineage>
</organism>
<sequence length="253" mass="27667">MGKLDPRPGTSIPPPYSTTIGCLQLSRNDHLRLINLPPDLIQVARHTIVETWPKGIQKEGDFEGCAWEFKLKGNPWLAQGDEAIPARRLLKSLIQAFERTGWGVYTACGLSKEPGDKDTIFFHQTGVPRSRPFCSISFNKGDRLRLIDAVSPDVSRAFESVAQTWFLGTKPPSSNPFSRSSAAKDDPGCLEVKLGGTPWYASDGIEVVQARVLCCRLLEAMQSVGLELVVSVDMSTGGSGMDLCTWFLAPTLA</sequence>
<reference evidence="1" key="1">
    <citation type="submission" date="2020-04" db="EMBL/GenBank/DDBJ databases">
        <title>Analysis of mating type loci in Filobasidium floriforme.</title>
        <authorList>
            <person name="Nowrousian M."/>
        </authorList>
    </citation>
    <scope>NUCLEOTIDE SEQUENCE</scope>
    <source>
        <strain evidence="1">CBS 6242</strain>
    </source>
</reference>
<dbReference type="AlphaFoldDB" id="A0A8K0JMN3"/>
<accession>A0A8K0JMN3</accession>
<protein>
    <submittedName>
        <fullName evidence="1">Uncharacterized protein</fullName>
    </submittedName>
</protein>
<dbReference type="PANTHER" id="PTHR38696:SF1">
    <property type="entry name" value="MEDIATOR OF RNA POLYMERASE II TRANSCRIPTION SUBUNIT 13"/>
    <property type="match status" value="1"/>
</dbReference>
<dbReference type="OrthoDB" id="58379at2759"/>
<gene>
    <name evidence="1" type="ORF">FFLO_03151</name>
</gene>
<dbReference type="PANTHER" id="PTHR38696">
    <property type="entry name" value="MEDIATOR OF RNA POLYMERASE II TRANSCRIPTION SUBUNIT 13"/>
    <property type="match status" value="1"/>
</dbReference>
<dbReference type="PROSITE" id="PS51257">
    <property type="entry name" value="PROKAR_LIPOPROTEIN"/>
    <property type="match status" value="1"/>
</dbReference>
<proteinExistence type="predicted"/>
<evidence type="ECO:0000313" key="1">
    <source>
        <dbReference type="EMBL" id="KAG7548946.1"/>
    </source>
</evidence>